<feature type="domain" description="TORTIFOLIA1/SINE1-2 N-terminal" evidence="1">
    <location>
        <begin position="3"/>
        <end position="105"/>
    </location>
</feature>
<dbReference type="InterPro" id="IPR033337">
    <property type="entry name" value="TORTIFOLIA1/SINE1-2"/>
</dbReference>
<reference evidence="2" key="1">
    <citation type="submission" date="2014-07" db="EMBL/GenBank/DDBJ databases">
        <title>Identification of a novel salt tolerance gene in wild soybean by whole-genome sequencing.</title>
        <authorList>
            <person name="Lam H.-M."/>
            <person name="Qi X."/>
            <person name="Li M.-W."/>
            <person name="Liu X."/>
            <person name="Xie M."/>
            <person name="Ni M."/>
            <person name="Xu X."/>
        </authorList>
    </citation>
    <scope>NUCLEOTIDE SEQUENCE [LARGE SCALE GENOMIC DNA]</scope>
    <source>
        <tissue evidence="2">Root</tissue>
    </source>
</reference>
<dbReference type="InterPro" id="IPR057600">
    <property type="entry name" value="TORTIFOLIA1/SINE1-2_N"/>
</dbReference>
<dbReference type="SUPFAM" id="SSF48371">
    <property type="entry name" value="ARM repeat"/>
    <property type="match status" value="1"/>
</dbReference>
<dbReference type="InterPro" id="IPR016024">
    <property type="entry name" value="ARM-type_fold"/>
</dbReference>
<name>A0A0B2S4A6_GLYSO</name>
<dbReference type="Pfam" id="PF24714">
    <property type="entry name" value="TOR1L1_N"/>
    <property type="match status" value="1"/>
</dbReference>
<dbReference type="Gene3D" id="1.25.10.10">
    <property type="entry name" value="Leucine-rich Repeat Variant"/>
    <property type="match status" value="1"/>
</dbReference>
<dbReference type="AlphaFoldDB" id="A0A0B2S4A6"/>
<protein>
    <submittedName>
        <fullName evidence="2">Microtubule-associated protein SPIRAL2-like</fullName>
    </submittedName>
</protein>
<dbReference type="GO" id="GO:0008017">
    <property type="term" value="F:microtubule binding"/>
    <property type="evidence" value="ECO:0007669"/>
    <property type="project" value="InterPro"/>
</dbReference>
<dbReference type="PANTHER" id="PTHR31355">
    <property type="entry name" value="MICROTUBULE-ASSOCIATED PROTEIN TORTIFOLIA1"/>
    <property type="match status" value="1"/>
</dbReference>
<evidence type="ECO:0000259" key="1">
    <source>
        <dbReference type="Pfam" id="PF24714"/>
    </source>
</evidence>
<dbReference type="EMBL" id="KN644981">
    <property type="protein sequence ID" value="KHN41551.1"/>
    <property type="molecule type" value="Genomic_DNA"/>
</dbReference>
<dbReference type="Proteomes" id="UP000053555">
    <property type="component" value="Unassembled WGS sequence"/>
</dbReference>
<dbReference type="GO" id="GO:0005874">
    <property type="term" value="C:microtubule"/>
    <property type="evidence" value="ECO:0007669"/>
    <property type="project" value="InterPro"/>
</dbReference>
<evidence type="ECO:0000313" key="2">
    <source>
        <dbReference type="EMBL" id="KHN41551.1"/>
    </source>
</evidence>
<sequence length="119" mass="12890">MHHSLVKALFTEQDQNTQASVVLCLASTIDRLDLTRLSKLLSRFKKLLKRDDFKVKPVLLTLVESIVAAGGASDPAQLKSLIPCLVEALSSEDWATRKAAAETLVVGGCRRGEGFLIGV</sequence>
<dbReference type="PANTHER" id="PTHR31355:SF8">
    <property type="entry name" value="TORTIFOLIA1-LIKE PROTEIN 3"/>
    <property type="match status" value="1"/>
</dbReference>
<organism evidence="2">
    <name type="scientific">Glycine soja</name>
    <name type="common">Wild soybean</name>
    <dbReference type="NCBI Taxonomy" id="3848"/>
    <lineage>
        <taxon>Eukaryota</taxon>
        <taxon>Viridiplantae</taxon>
        <taxon>Streptophyta</taxon>
        <taxon>Embryophyta</taxon>
        <taxon>Tracheophyta</taxon>
        <taxon>Spermatophyta</taxon>
        <taxon>Magnoliopsida</taxon>
        <taxon>eudicotyledons</taxon>
        <taxon>Gunneridae</taxon>
        <taxon>Pentapetalae</taxon>
        <taxon>rosids</taxon>
        <taxon>fabids</taxon>
        <taxon>Fabales</taxon>
        <taxon>Fabaceae</taxon>
        <taxon>Papilionoideae</taxon>
        <taxon>50 kb inversion clade</taxon>
        <taxon>NPAAA clade</taxon>
        <taxon>indigoferoid/millettioid clade</taxon>
        <taxon>Phaseoleae</taxon>
        <taxon>Glycine</taxon>
        <taxon>Glycine subgen. Soja</taxon>
    </lineage>
</organism>
<accession>A0A0B2S4A6</accession>
<dbReference type="InterPro" id="IPR011989">
    <property type="entry name" value="ARM-like"/>
</dbReference>
<gene>
    <name evidence="2" type="ORF">glysoja_039235</name>
</gene>
<proteinExistence type="predicted"/>